<dbReference type="VEuPathDB" id="FungiDB:CC1G_02715"/>
<dbReference type="InterPro" id="IPR028110">
    <property type="entry name" value="TMEM254"/>
</dbReference>
<dbReference type="GeneID" id="6016885"/>
<dbReference type="OMA" id="AIDTKSM"/>
<evidence type="ECO:0000313" key="3">
    <source>
        <dbReference type="EMBL" id="EAU81699.1"/>
    </source>
</evidence>
<name>A8PBR5_COPC7</name>
<feature type="domain" description="DUF2470" evidence="2">
    <location>
        <begin position="9"/>
        <end position="87"/>
    </location>
</feature>
<evidence type="ECO:0000259" key="2">
    <source>
        <dbReference type="Pfam" id="PF10615"/>
    </source>
</evidence>
<dbReference type="Pfam" id="PF10615">
    <property type="entry name" value="DUF2470"/>
    <property type="match status" value="1"/>
</dbReference>
<keyword evidence="1" id="KW-0472">Membrane</keyword>
<dbReference type="eggNOG" id="ENOG502RZUI">
    <property type="taxonomic scope" value="Eukaryota"/>
</dbReference>
<dbReference type="KEGG" id="cci:CC1G_02715"/>
<dbReference type="InterPro" id="IPR019595">
    <property type="entry name" value="DUF2470"/>
</dbReference>
<dbReference type="Pfam" id="PF14934">
    <property type="entry name" value="TMEM254"/>
    <property type="match status" value="1"/>
</dbReference>
<protein>
    <recommendedName>
        <fullName evidence="2">DUF2470 domain-containing protein</fullName>
    </recommendedName>
</protein>
<dbReference type="Gene3D" id="3.20.180.10">
    <property type="entry name" value="PNP-oxidase-like"/>
    <property type="match status" value="1"/>
</dbReference>
<sequence length="233" mass="25870">MADPVAEKSAFLCMYMSSHPDTLVAYAKWYGKVEEPISGAKMTAIDSKSITLQCTPKSKPNEQFQVVVPINPPLKGYDDIKPRLLEMKAIAQEGLGMIKAPKIRTYEFPITSGTVSAAIFVGLSALAYLVPDEATLENSGWTEGLKALGPFLLPFWKARELVGADKLATNFWSILVVHAFESLYTIHLCRKHSTGFLVGAQYALSTVAFGWPIWSNLRRRIQNERIDSVMKVE</sequence>
<proteinExistence type="predicted"/>
<dbReference type="EMBL" id="AACS02000004">
    <property type="protein sequence ID" value="EAU81699.1"/>
    <property type="molecule type" value="Genomic_DNA"/>
</dbReference>
<dbReference type="InParanoid" id="A8PBR5"/>
<dbReference type="Proteomes" id="UP000001861">
    <property type="component" value="Unassembled WGS sequence"/>
</dbReference>
<keyword evidence="1" id="KW-0812">Transmembrane</keyword>
<comment type="caution">
    <text evidence="3">The sequence shown here is derived from an EMBL/GenBank/DDBJ whole genome shotgun (WGS) entry which is preliminary data.</text>
</comment>
<dbReference type="OrthoDB" id="5553410at2759"/>
<dbReference type="PANTHER" id="PTHR37783">
    <property type="entry name" value="MEMBRANE PROTEIN, PUTATIVE (AFU_ORTHOLOGUE AFUA_1G04315)-RELATED"/>
    <property type="match status" value="1"/>
</dbReference>
<organism evidence="3 4">
    <name type="scientific">Coprinopsis cinerea (strain Okayama-7 / 130 / ATCC MYA-4618 / FGSC 9003)</name>
    <name type="common">Inky cap fungus</name>
    <name type="synonym">Hormographiella aspergillata</name>
    <dbReference type="NCBI Taxonomy" id="240176"/>
    <lineage>
        <taxon>Eukaryota</taxon>
        <taxon>Fungi</taxon>
        <taxon>Dikarya</taxon>
        <taxon>Basidiomycota</taxon>
        <taxon>Agaricomycotina</taxon>
        <taxon>Agaricomycetes</taxon>
        <taxon>Agaricomycetidae</taxon>
        <taxon>Agaricales</taxon>
        <taxon>Agaricineae</taxon>
        <taxon>Psathyrellaceae</taxon>
        <taxon>Coprinopsis</taxon>
    </lineage>
</organism>
<evidence type="ECO:0000256" key="1">
    <source>
        <dbReference type="SAM" id="Phobius"/>
    </source>
</evidence>
<evidence type="ECO:0000313" key="4">
    <source>
        <dbReference type="Proteomes" id="UP000001861"/>
    </source>
</evidence>
<dbReference type="AlphaFoldDB" id="A8PBR5"/>
<gene>
    <name evidence="3" type="ORF">CC1G_02715</name>
</gene>
<dbReference type="PANTHER" id="PTHR37783:SF1">
    <property type="entry name" value="MEMBRANE PROTEIN, PUTATIVE (AFU_ORTHOLOGUE AFUA_1G04315)-RELATED"/>
    <property type="match status" value="1"/>
</dbReference>
<keyword evidence="1" id="KW-1133">Transmembrane helix</keyword>
<accession>A8PBR5</accession>
<reference evidence="3 4" key="1">
    <citation type="journal article" date="2010" name="Proc. Natl. Acad. Sci. U.S.A.">
        <title>Insights into evolution of multicellular fungi from the assembled chromosomes of the mushroom Coprinopsis cinerea (Coprinus cinereus).</title>
        <authorList>
            <person name="Stajich J.E."/>
            <person name="Wilke S.K."/>
            <person name="Ahren D."/>
            <person name="Au C.H."/>
            <person name="Birren B.W."/>
            <person name="Borodovsky M."/>
            <person name="Burns C."/>
            <person name="Canback B."/>
            <person name="Casselton L.A."/>
            <person name="Cheng C.K."/>
            <person name="Deng J."/>
            <person name="Dietrich F.S."/>
            <person name="Fargo D.C."/>
            <person name="Farman M.L."/>
            <person name="Gathman A.C."/>
            <person name="Goldberg J."/>
            <person name="Guigo R."/>
            <person name="Hoegger P.J."/>
            <person name="Hooker J.B."/>
            <person name="Huggins A."/>
            <person name="James T.Y."/>
            <person name="Kamada T."/>
            <person name="Kilaru S."/>
            <person name="Kodira C."/>
            <person name="Kues U."/>
            <person name="Kupfer D."/>
            <person name="Kwan H.S."/>
            <person name="Lomsadze A."/>
            <person name="Li W."/>
            <person name="Lilly W.W."/>
            <person name="Ma L.J."/>
            <person name="Mackey A.J."/>
            <person name="Manning G."/>
            <person name="Martin F."/>
            <person name="Muraguchi H."/>
            <person name="Natvig D.O."/>
            <person name="Palmerini H."/>
            <person name="Ramesh M.A."/>
            <person name="Rehmeyer C.J."/>
            <person name="Roe B.A."/>
            <person name="Shenoy N."/>
            <person name="Stanke M."/>
            <person name="Ter-Hovhannisyan V."/>
            <person name="Tunlid A."/>
            <person name="Velagapudi R."/>
            <person name="Vision T.J."/>
            <person name="Zeng Q."/>
            <person name="Zolan M.E."/>
            <person name="Pukkila P.J."/>
        </authorList>
    </citation>
    <scope>NUCLEOTIDE SEQUENCE [LARGE SCALE GENOMIC DNA]</scope>
    <source>
        <strain evidence="4">Okayama-7 / 130 / ATCC MYA-4618 / FGSC 9003</strain>
    </source>
</reference>
<dbReference type="RefSeq" id="XP_001840252.1">
    <property type="nucleotide sequence ID" value="XM_001840200.1"/>
</dbReference>
<keyword evidence="4" id="KW-1185">Reference proteome</keyword>
<dbReference type="InterPro" id="IPR037119">
    <property type="entry name" value="Haem_oxidase_HugZ-like_sf"/>
</dbReference>
<feature type="transmembrane region" description="Helical" evidence="1">
    <location>
        <begin position="196"/>
        <end position="214"/>
    </location>
</feature>
<feature type="transmembrane region" description="Helical" evidence="1">
    <location>
        <begin position="108"/>
        <end position="130"/>
    </location>
</feature>